<dbReference type="HOGENOM" id="CLU_2268688_0_0_1"/>
<sequence length="103" mass="11751">MLVESHYYQPNLLLLQYHNNIVLDPMISIKGHRFLPVNMFESSTKMVGNLENWSAKLNCSFKPDKKLELADKFISYSCSNGALGKSFAVREKDCTNTNLTPFC</sequence>
<name>A0A061DV49_THECC</name>
<evidence type="ECO:0000313" key="2">
    <source>
        <dbReference type="Proteomes" id="UP000026915"/>
    </source>
</evidence>
<reference evidence="1 2" key="1">
    <citation type="journal article" date="2013" name="Genome Biol.">
        <title>The genome sequence of the most widely cultivated cacao type and its use to identify candidate genes regulating pod color.</title>
        <authorList>
            <person name="Motamayor J.C."/>
            <person name="Mockaitis K."/>
            <person name="Schmutz J."/>
            <person name="Haiminen N."/>
            <person name="Iii D.L."/>
            <person name="Cornejo O."/>
            <person name="Findley S.D."/>
            <person name="Zheng P."/>
            <person name="Utro F."/>
            <person name="Royaert S."/>
            <person name="Saski C."/>
            <person name="Jenkins J."/>
            <person name="Podicheti R."/>
            <person name="Zhao M."/>
            <person name="Scheffler B.E."/>
            <person name="Stack J.C."/>
            <person name="Feltus F.A."/>
            <person name="Mustiga G.M."/>
            <person name="Amores F."/>
            <person name="Phillips W."/>
            <person name="Marelli J.P."/>
            <person name="May G.D."/>
            <person name="Shapiro H."/>
            <person name="Ma J."/>
            <person name="Bustamante C.D."/>
            <person name="Schnell R.J."/>
            <person name="Main D."/>
            <person name="Gilbert D."/>
            <person name="Parida L."/>
            <person name="Kuhn D.N."/>
        </authorList>
    </citation>
    <scope>NUCLEOTIDE SEQUENCE [LARGE SCALE GENOMIC DNA]</scope>
    <source>
        <strain evidence="2">cv. Matina 1-6</strain>
    </source>
</reference>
<evidence type="ECO:0000313" key="1">
    <source>
        <dbReference type="EMBL" id="EOX96590.1"/>
    </source>
</evidence>
<dbReference type="Gramene" id="EOX96590">
    <property type="protein sequence ID" value="EOX96590"/>
    <property type="gene ID" value="TCM_005814"/>
</dbReference>
<dbReference type="Proteomes" id="UP000026915">
    <property type="component" value="Chromosome 1"/>
</dbReference>
<dbReference type="InParanoid" id="A0A061DV49"/>
<accession>A0A061DV49</accession>
<protein>
    <submittedName>
        <fullName evidence="1">Uncharacterized protein</fullName>
    </submittedName>
</protein>
<dbReference type="EMBL" id="CM001879">
    <property type="protein sequence ID" value="EOX96590.1"/>
    <property type="molecule type" value="Genomic_DNA"/>
</dbReference>
<proteinExistence type="predicted"/>
<keyword evidence="2" id="KW-1185">Reference proteome</keyword>
<organism evidence="1 2">
    <name type="scientific">Theobroma cacao</name>
    <name type="common">Cacao</name>
    <name type="synonym">Cocoa</name>
    <dbReference type="NCBI Taxonomy" id="3641"/>
    <lineage>
        <taxon>Eukaryota</taxon>
        <taxon>Viridiplantae</taxon>
        <taxon>Streptophyta</taxon>
        <taxon>Embryophyta</taxon>
        <taxon>Tracheophyta</taxon>
        <taxon>Spermatophyta</taxon>
        <taxon>Magnoliopsida</taxon>
        <taxon>eudicotyledons</taxon>
        <taxon>Gunneridae</taxon>
        <taxon>Pentapetalae</taxon>
        <taxon>rosids</taxon>
        <taxon>malvids</taxon>
        <taxon>Malvales</taxon>
        <taxon>Malvaceae</taxon>
        <taxon>Byttnerioideae</taxon>
        <taxon>Theobroma</taxon>
    </lineage>
</organism>
<dbReference type="AlphaFoldDB" id="A0A061DV49"/>
<gene>
    <name evidence="1" type="ORF">TCM_005814</name>
</gene>